<protein>
    <submittedName>
        <fullName evidence="1">Helix-hairpin-helix domain-containing protein</fullName>
    </submittedName>
</protein>
<comment type="caution">
    <text evidence="1">The sequence shown here is derived from an EMBL/GenBank/DDBJ whole genome shotgun (WGS) entry which is preliminary data.</text>
</comment>
<dbReference type="SUPFAM" id="SSF47781">
    <property type="entry name" value="RuvA domain 2-like"/>
    <property type="match status" value="1"/>
</dbReference>
<evidence type="ECO:0000313" key="2">
    <source>
        <dbReference type="Proteomes" id="UP001168528"/>
    </source>
</evidence>
<gene>
    <name evidence="1" type="ORF">Q0590_06430</name>
</gene>
<dbReference type="Proteomes" id="UP001168528">
    <property type="component" value="Unassembled WGS sequence"/>
</dbReference>
<keyword evidence="2" id="KW-1185">Reference proteome</keyword>
<accession>A0ABT8R1T4</accession>
<dbReference type="RefSeq" id="WP_302036677.1">
    <property type="nucleotide sequence ID" value="NZ_JAUKPO010000002.1"/>
</dbReference>
<name>A0ABT8R1T4_9BACT</name>
<dbReference type="InterPro" id="IPR010994">
    <property type="entry name" value="RuvA_2-like"/>
</dbReference>
<sequence>MAAVAFSQEYPKKEINIDAFVQELFSQQEEDIDYEDLYESLFQLYAHPLNLNTASRDELASTYILSEEQLNHFFSYRKVNGNLLSIYELQAIPGFDLPTIYKLLPFVEIRDGGLQQDNRPLWERIKAEPTHYLLLRYDQVLETKKGYTPADTNSTGELNQRYLGSPGRLYARYRISHSKDFSFGFTAEKDAGEQLTFQPSTRRYGTDFFSFHAMLQNKGRWKNITIGDYQIQAGQGLAVSSGFAVGKGAETITTIRRNNLGTRPYTSVLEYGFFRGIAATYGFKQVDITAFYSNIRRDAHLPAATDTLTEAEDYYTSLQTTGFHRTPSEIKAKGNVAEQSAGTNVLYQHASKNLQIGGTFLHTLFSSPLAKRPSSYNQFEFNDRQNYIAAINYSYVWQNFNFFGETASSQGGGTGLITGFVSSLTPKLELAMVYRTYSKSFHSLYGNAFGENTRNANEKALYWGIKLQPIRKITLAAYYDRFSFPWLKYRVDAPSQGYEYLGRITYKPTKTIMLYAQFRQESKAMNQADNSTAIDFLVPAHRRNFLFNIDYPAAKYIFLKSRVQGSSFRQDNVPTFGYAIIQDLTLDLGKWKASTRFALFDTDNYDNRQYAYEKDVLYAFSIPAYDGRGTRKYLLVQYQVNRKLELWARYSRTAYRNKNSISSGLEEIEASHRSEVKMQVRYMF</sequence>
<dbReference type="EMBL" id="JAUKPO010000002">
    <property type="protein sequence ID" value="MDO1445879.1"/>
    <property type="molecule type" value="Genomic_DNA"/>
</dbReference>
<reference evidence="1" key="1">
    <citation type="submission" date="2023-07" db="EMBL/GenBank/DDBJ databases">
        <title>The genome sequence of Rhodocytophaga aerolata KACC 12507.</title>
        <authorList>
            <person name="Zhang X."/>
        </authorList>
    </citation>
    <scope>NUCLEOTIDE SEQUENCE</scope>
    <source>
        <strain evidence="1">KACC 12507</strain>
    </source>
</reference>
<evidence type="ECO:0000313" key="1">
    <source>
        <dbReference type="EMBL" id="MDO1445879.1"/>
    </source>
</evidence>
<organism evidence="1 2">
    <name type="scientific">Rhodocytophaga aerolata</name>
    <dbReference type="NCBI Taxonomy" id="455078"/>
    <lineage>
        <taxon>Bacteria</taxon>
        <taxon>Pseudomonadati</taxon>
        <taxon>Bacteroidota</taxon>
        <taxon>Cytophagia</taxon>
        <taxon>Cytophagales</taxon>
        <taxon>Rhodocytophagaceae</taxon>
        <taxon>Rhodocytophaga</taxon>
    </lineage>
</organism>
<proteinExistence type="predicted"/>